<feature type="domain" description="Cytochrome b5 heme-binding" evidence="1">
    <location>
        <begin position="4"/>
        <end position="76"/>
    </location>
</feature>
<dbReference type="EMBL" id="SRYV01000004">
    <property type="protein sequence ID" value="TGY16581.1"/>
    <property type="molecule type" value="Genomic_DNA"/>
</dbReference>
<name>A0A4S2BPI1_9LACO</name>
<dbReference type="Pfam" id="PF00173">
    <property type="entry name" value="Cyt-b5"/>
    <property type="match status" value="1"/>
</dbReference>
<sequence>MQEFTLEELKKYNGKNGNPAYIAVNGKVYDVTNNPHWKNGEHHGYEAGNDLTEPLYNKSPHGDKVLSKIKQVGVIKKD</sequence>
<dbReference type="AlphaFoldDB" id="A0A4S2BPI1"/>
<gene>
    <name evidence="2" type="ORF">E5351_03205</name>
</gene>
<comment type="caution">
    <text evidence="2">The sequence shown here is derived from an EMBL/GenBank/DDBJ whole genome shotgun (WGS) entry which is preliminary data.</text>
</comment>
<accession>A0A4S2BPI1</accession>
<protein>
    <submittedName>
        <fullName evidence="2">Cytochrome B5</fullName>
    </submittedName>
</protein>
<dbReference type="RefSeq" id="WP_135960411.1">
    <property type="nucleotide sequence ID" value="NZ_AQFR02000001.1"/>
</dbReference>
<organism evidence="2 3">
    <name type="scientific">Lactobacillus intestinalis</name>
    <dbReference type="NCBI Taxonomy" id="151781"/>
    <lineage>
        <taxon>Bacteria</taxon>
        <taxon>Bacillati</taxon>
        <taxon>Bacillota</taxon>
        <taxon>Bacilli</taxon>
        <taxon>Lactobacillales</taxon>
        <taxon>Lactobacillaceae</taxon>
        <taxon>Lactobacillus</taxon>
    </lineage>
</organism>
<dbReference type="Proteomes" id="UP000309117">
    <property type="component" value="Unassembled WGS sequence"/>
</dbReference>
<dbReference type="InterPro" id="IPR001199">
    <property type="entry name" value="Cyt_B5-like_heme/steroid-bd"/>
</dbReference>
<dbReference type="InterPro" id="IPR036400">
    <property type="entry name" value="Cyt_B5-like_heme/steroid_sf"/>
</dbReference>
<reference evidence="2 3" key="1">
    <citation type="submission" date="2019-04" db="EMBL/GenBank/DDBJ databases">
        <title>Microbes associate with the intestines of laboratory mice.</title>
        <authorList>
            <person name="Navarre W."/>
            <person name="Wong E."/>
            <person name="Huang K."/>
            <person name="Tropini C."/>
            <person name="Ng K."/>
            <person name="Yu B."/>
        </authorList>
    </citation>
    <scope>NUCLEOTIDE SEQUENCE [LARGE SCALE GENOMIC DNA]</scope>
    <source>
        <strain evidence="2 3">NM61_E11</strain>
    </source>
</reference>
<evidence type="ECO:0000313" key="3">
    <source>
        <dbReference type="Proteomes" id="UP000309117"/>
    </source>
</evidence>
<proteinExistence type="predicted"/>
<evidence type="ECO:0000259" key="1">
    <source>
        <dbReference type="SMART" id="SM01117"/>
    </source>
</evidence>
<evidence type="ECO:0000313" key="2">
    <source>
        <dbReference type="EMBL" id="TGY16581.1"/>
    </source>
</evidence>
<dbReference type="Gene3D" id="3.10.120.10">
    <property type="entry name" value="Cytochrome b5-like heme/steroid binding domain"/>
    <property type="match status" value="1"/>
</dbReference>
<dbReference type="SUPFAM" id="SSF55856">
    <property type="entry name" value="Cytochrome b5-like heme/steroid binding domain"/>
    <property type="match status" value="1"/>
</dbReference>
<dbReference type="SMART" id="SM01117">
    <property type="entry name" value="Cyt-b5"/>
    <property type="match status" value="1"/>
</dbReference>